<proteinExistence type="predicted"/>
<evidence type="ECO:0000256" key="1">
    <source>
        <dbReference type="ARBA" id="ARBA00022468"/>
    </source>
</evidence>
<dbReference type="SUPFAM" id="SSF111347">
    <property type="entry name" value="Rap/Ran-GAP"/>
    <property type="match status" value="1"/>
</dbReference>
<evidence type="ECO:0000256" key="2">
    <source>
        <dbReference type="SAM" id="MobiDB-lite"/>
    </source>
</evidence>
<dbReference type="PANTHER" id="PTHR21344:SF1">
    <property type="entry name" value="RAL GTPASE-ACTIVATING PROTEIN SUBUNIT BETA"/>
    <property type="match status" value="1"/>
</dbReference>
<feature type="compositionally biased region" description="Basic and acidic residues" evidence="2">
    <location>
        <begin position="1557"/>
        <end position="1583"/>
    </location>
</feature>
<dbReference type="InterPro" id="IPR046859">
    <property type="entry name" value="RGPA/RALGAPB_N"/>
</dbReference>
<reference evidence="4" key="1">
    <citation type="submission" date="2020-11" db="EMBL/GenBank/DDBJ databases">
        <authorList>
            <person name="Tran Van P."/>
        </authorList>
    </citation>
    <scope>NUCLEOTIDE SEQUENCE</scope>
</reference>
<dbReference type="GO" id="GO:0005096">
    <property type="term" value="F:GTPase activator activity"/>
    <property type="evidence" value="ECO:0007669"/>
    <property type="project" value="UniProtKB-KW"/>
</dbReference>
<dbReference type="Gene3D" id="3.40.50.11210">
    <property type="entry name" value="Rap/Ran-GAP"/>
    <property type="match status" value="1"/>
</dbReference>
<feature type="compositionally biased region" description="Low complexity" evidence="2">
    <location>
        <begin position="559"/>
        <end position="570"/>
    </location>
</feature>
<evidence type="ECO:0000259" key="3">
    <source>
        <dbReference type="PROSITE" id="PS50085"/>
    </source>
</evidence>
<accession>A0A7R9IJD9</accession>
<feature type="region of interest" description="Disordered" evidence="2">
    <location>
        <begin position="1541"/>
        <end position="1604"/>
    </location>
</feature>
<name>A0A7R9IJD9_9NEOP</name>
<dbReference type="PROSITE" id="PS50085">
    <property type="entry name" value="RAPGAP"/>
    <property type="match status" value="1"/>
</dbReference>
<dbReference type="InterPro" id="IPR039930">
    <property type="entry name" value="RALGAPB"/>
</dbReference>
<keyword evidence="1" id="KW-0343">GTPase activation</keyword>
<dbReference type="InterPro" id="IPR000331">
    <property type="entry name" value="Rap/Ran_GAP_dom"/>
</dbReference>
<dbReference type="PANTHER" id="PTHR21344">
    <property type="entry name" value="RAL GTPASE-ACTIVATING PROTEIN SUBUNIT BETA"/>
    <property type="match status" value="1"/>
</dbReference>
<feature type="region of interest" description="Disordered" evidence="2">
    <location>
        <begin position="392"/>
        <end position="422"/>
    </location>
</feature>
<feature type="compositionally biased region" description="Basic residues" evidence="2">
    <location>
        <begin position="1589"/>
        <end position="1601"/>
    </location>
</feature>
<feature type="compositionally biased region" description="Polar residues" evidence="2">
    <location>
        <begin position="536"/>
        <end position="549"/>
    </location>
</feature>
<sequence>MPSQIYGMQRSDIFNIGGRKGPDCGGMYSEWASLSALIQNGCDESQSVLGKLPMSAGREVALSVVKQLASNLGIAQPAESSPLDSDRDVQWCMEVICFGLSLPLSEHDTIRDCVNVYCEWLSALHPIPKVCVPLPVCEDPNLYARKMISHFHNLFVPRKGEGADTINRQAVLCHRVLRTLQHLAQVSNCLTRETWEALLLFLLAINDTLLAPPTVKDDVGDQLCERVLSVLFEVWLLACARCFPSPPLWKTLRETCMNWRHRVALVEQWNRVNLVLTARLLEFTYGPTFPELKISEDDSQLIPAAMSRDCVAQSWFRFLHCLGNPVALSRPAVVSQTQKFLQFAITSENVVDPCQHPCLATLPIIFLKAVRGVAGLVDAFLGIAQPLWEECGPTADRDKREGVSSHPPSATHSPTPPPQRRLAKSFSVAPSATSKGNYTQLLSLSLSLQGSAVRDWLPKSSLIGLTSSRTGASSHPPSTPNSGPSSASSLTSMTSLGLDGRPPLASARPKCNSILHLFGEWLFEAAYVGCEGAYQGKTSRSDNTSSKRPNSLLLDSRKGSLSLSQPGSLPDESEIPPSLTSDKYSSGRAEALGALCRIFCAKKTGEEILPVYLARFYLAMAQGLRMPENANVGATHRTSEAYAYTYESRECSETLASVLLNSADLFRLDLDGVLVLVPHVIEALETVLPDKELKLRSPHVSKTELRRASIHLLLSMLVLPLHFQNLPIKELCVSGRPDRSNPLMFAQLKPRLMNLLINALQVEADPHNAQMLLGGLLLCVQDSAAAEEVEQVTQPNNTGPGSDTTSNLLSSVDTISSLSLPSDSCSLGGETPDLSDPTELCYADYPATLGKNSAHALFVRATYLVCHRLISSWKTDLNVSLAALELLAGLARTHIRETDALECKRAVKWLCDYIVYQCWRPPPAHSKDLHSTIVAAFQCAGVWLVAHPYLLQDKDCLTTVLEGVADEAVQREMLSKNEMKLDEAISMAVSSEAAAQHQRAMRPTSATPVGYQDQETGPMEVHRLSRNHQSQHTEYIDLTTGFLRQRMNNHRFDSNHKDPDKPVPIHAGSHNQDFHTCYTTNILRAFPKQCNSSQLRQWWSWEYLVQNLRSIIRLSIWVEADVQSQLRYFGSKLGEVDDLVLMGIQGKPGEPVRMKDEKELKPASMRVRDAAEALLTLILEQVGYFPSPCGAQSLSSLLDEVSLLRHCNSWPGGDATRAVERFRYFVVENSTLLALLEEPLGNDQDPQPTVTVLIRGPSGRHAWTMQLRHLPRHKSGTKYHAPNPGRPVPMANVGVKHDVKHRYFPDNIDKIPHCSLDHSIPSLESLLSEESQETEHLRLSALVERQGQLEERALQQREERGTDYGDTDQECAPPPICHEFQTARLFLAHFGFLSLDSPNGNLVSPLTALDSSVPGFSQDLESLDSMSPRSCDTVHVFYVRAGQRTPEEILANVMNEQTVHPHFLEFLLSLGWPVSVFQHPGWTGHLSSSWRVTQPPQGLVDHTSSSHGGCLYNGESQVLYWADATSEIAFVVPSQREDTEGLSSLVESSGSFSGDGWFERSESEGSGRGGREKPRTLSLDLDKQGPSQSHRRSGGAPHRHQQLSQSNTKVLVVWLESLEDQLNFPLGELLPSTSTGLEGQRPAGDRDCSVVFLHLMHSGLLRVKLQHIPTTGRAGLATPLVDGMVVSRRVLGSLVRQTALNTCRRRRLDNDSYQPPHVRRRLKVQDLVQKYKCELSEPELLTYLFSSTPA</sequence>
<feature type="compositionally biased region" description="Low complexity" evidence="2">
    <location>
        <begin position="404"/>
        <end position="413"/>
    </location>
</feature>
<dbReference type="GO" id="GO:0051056">
    <property type="term" value="P:regulation of small GTPase mediated signal transduction"/>
    <property type="evidence" value="ECO:0007669"/>
    <property type="project" value="InterPro"/>
</dbReference>
<dbReference type="InterPro" id="IPR035974">
    <property type="entry name" value="Rap/Ran-GAP_sf"/>
</dbReference>
<feature type="domain" description="Rap-GAP" evidence="3">
    <location>
        <begin position="1420"/>
        <end position="1694"/>
    </location>
</feature>
<feature type="region of interest" description="Disordered" evidence="2">
    <location>
        <begin position="535"/>
        <end position="582"/>
    </location>
</feature>
<protein>
    <recommendedName>
        <fullName evidence="3">Rap-GAP domain-containing protein</fullName>
    </recommendedName>
</protein>
<gene>
    <name evidence="4" type="ORF">TTEB3V08_LOCUS7434</name>
</gene>
<organism evidence="4">
    <name type="scientific">Timema tahoe</name>
    <dbReference type="NCBI Taxonomy" id="61484"/>
    <lineage>
        <taxon>Eukaryota</taxon>
        <taxon>Metazoa</taxon>
        <taxon>Ecdysozoa</taxon>
        <taxon>Arthropoda</taxon>
        <taxon>Hexapoda</taxon>
        <taxon>Insecta</taxon>
        <taxon>Pterygota</taxon>
        <taxon>Neoptera</taxon>
        <taxon>Polyneoptera</taxon>
        <taxon>Phasmatodea</taxon>
        <taxon>Timematodea</taxon>
        <taxon>Timematoidea</taxon>
        <taxon>Timematidae</taxon>
        <taxon>Timema</taxon>
    </lineage>
</organism>
<dbReference type="EMBL" id="OE002905">
    <property type="protein sequence ID" value="CAD7459482.1"/>
    <property type="molecule type" value="Genomic_DNA"/>
</dbReference>
<feature type="compositionally biased region" description="Low complexity" evidence="2">
    <location>
        <begin position="473"/>
        <end position="495"/>
    </location>
</feature>
<feature type="compositionally biased region" description="Low complexity" evidence="2">
    <location>
        <begin position="1541"/>
        <end position="1554"/>
    </location>
</feature>
<feature type="region of interest" description="Disordered" evidence="2">
    <location>
        <begin position="992"/>
        <end position="1014"/>
    </location>
</feature>
<evidence type="ECO:0000313" key="4">
    <source>
        <dbReference type="EMBL" id="CAD7459482.1"/>
    </source>
</evidence>
<dbReference type="Pfam" id="PF20412">
    <property type="entry name" value="RALGAPB_N"/>
    <property type="match status" value="1"/>
</dbReference>
<feature type="region of interest" description="Disordered" evidence="2">
    <location>
        <begin position="467"/>
        <end position="501"/>
    </location>
</feature>